<reference evidence="1 2" key="1">
    <citation type="submission" date="2024-09" db="EMBL/GenBank/DDBJ databases">
        <title>Chromosome-scale assembly of Riccia sorocarpa.</title>
        <authorList>
            <person name="Paukszto L."/>
        </authorList>
    </citation>
    <scope>NUCLEOTIDE SEQUENCE [LARGE SCALE GENOMIC DNA]</scope>
    <source>
        <strain evidence="1">LP-2024</strain>
        <tissue evidence="1">Aerial parts of the thallus</tissue>
    </source>
</reference>
<organism evidence="1 2">
    <name type="scientific">Riccia sorocarpa</name>
    <dbReference type="NCBI Taxonomy" id="122646"/>
    <lineage>
        <taxon>Eukaryota</taxon>
        <taxon>Viridiplantae</taxon>
        <taxon>Streptophyta</taxon>
        <taxon>Embryophyta</taxon>
        <taxon>Marchantiophyta</taxon>
        <taxon>Marchantiopsida</taxon>
        <taxon>Marchantiidae</taxon>
        <taxon>Marchantiales</taxon>
        <taxon>Ricciaceae</taxon>
        <taxon>Riccia</taxon>
    </lineage>
</organism>
<comment type="caution">
    <text evidence="1">The sequence shown here is derived from an EMBL/GenBank/DDBJ whole genome shotgun (WGS) entry which is preliminary data.</text>
</comment>
<accession>A0ABD3IFI7</accession>
<evidence type="ECO:0000313" key="2">
    <source>
        <dbReference type="Proteomes" id="UP001633002"/>
    </source>
</evidence>
<proteinExistence type="predicted"/>
<gene>
    <name evidence="1" type="ORF">R1sor_019222</name>
</gene>
<evidence type="ECO:0008006" key="3">
    <source>
        <dbReference type="Google" id="ProtNLM"/>
    </source>
</evidence>
<evidence type="ECO:0000313" key="1">
    <source>
        <dbReference type="EMBL" id="KAL3701200.1"/>
    </source>
</evidence>
<dbReference type="EMBL" id="JBJQOH010000001">
    <property type="protein sequence ID" value="KAL3701200.1"/>
    <property type="molecule type" value="Genomic_DNA"/>
</dbReference>
<sequence>MGFQVRNMIKVITGNRTEWVHVARSLVLRTLRNGQYQRERAQWTAEDGLILMAIPKGKGSALLSRMIRSWNRIRNMLTWDETCRELPCHLTIMQNGNWRARLALSGFFLEEADVTRLETIEDWRNTEYVNEKWRAANSKEVWSTRWQKLWVAPVAYRRKIWIWKMVQWGIFTGSKRKTWSAEDKMCKWCGVPEETIDHALWDFQYLTRRKIELREVGLIPPICHTLLRWLDAALGRATDNTSWLTGFGLYMTQVWKERNDLRFRAQEIDALPDPASRSDGEE</sequence>
<keyword evidence="2" id="KW-1185">Reference proteome</keyword>
<name>A0ABD3IFI7_9MARC</name>
<dbReference type="AlphaFoldDB" id="A0ABD3IFI7"/>
<protein>
    <recommendedName>
        <fullName evidence="3">Reverse transcriptase zinc-binding domain-containing protein</fullName>
    </recommendedName>
</protein>
<dbReference type="Proteomes" id="UP001633002">
    <property type="component" value="Unassembled WGS sequence"/>
</dbReference>